<evidence type="ECO:0000313" key="5">
    <source>
        <dbReference type="EMBL" id="MBP1040294.1"/>
    </source>
</evidence>
<proteinExistence type="predicted"/>
<dbReference type="SUPFAM" id="SSF53822">
    <property type="entry name" value="Periplasmic binding protein-like I"/>
    <property type="match status" value="1"/>
</dbReference>
<dbReference type="GO" id="GO:0003700">
    <property type="term" value="F:DNA-binding transcription factor activity"/>
    <property type="evidence" value="ECO:0007669"/>
    <property type="project" value="TreeGrafter"/>
</dbReference>
<dbReference type="PANTHER" id="PTHR30146">
    <property type="entry name" value="LACI-RELATED TRANSCRIPTIONAL REPRESSOR"/>
    <property type="match status" value="1"/>
</dbReference>
<sequence length="346" mass="38887">MKLEDIARIANVSKSAASLALNGKPGVSETKRAEILKIAKENDYVPLRKHVKKEDLQNLLKIRFVACTNEGVISKDYDQLPFFKELLSSLSTEVSFHGHSLSTNTYPKENLLDDLIKSEGNDPSDGIIVLGTNLTYHQIGQINKKFKNLVILDTHCNNINCNTVTMNNYLGAFTATQHLIDMGHTTIGYIKGTPRINNFHDRRSGFKEALKINQIKIEDSPVFYLPGMEISLIQKKYEQFLDFTESCTAIFCEDDYIAISVIKTLNKAKRPVPSSVSVIGFDDISESRVIYPELSTVHVPIKDIIQEAISIIERGTQGNFAKKQVFVNASLVLRDSVKNINLPRRR</sequence>
<dbReference type="InterPro" id="IPR000843">
    <property type="entry name" value="HTH_LacI"/>
</dbReference>
<keyword evidence="3" id="KW-0804">Transcription</keyword>
<gene>
    <name evidence="5" type="ORF">I6N95_04630</name>
</gene>
<dbReference type="SMART" id="SM00354">
    <property type="entry name" value="HTH_LACI"/>
    <property type="match status" value="1"/>
</dbReference>
<dbReference type="InterPro" id="IPR028082">
    <property type="entry name" value="Peripla_BP_I"/>
</dbReference>
<dbReference type="PROSITE" id="PS50932">
    <property type="entry name" value="HTH_LACI_2"/>
    <property type="match status" value="1"/>
</dbReference>
<evidence type="ECO:0000256" key="3">
    <source>
        <dbReference type="ARBA" id="ARBA00023163"/>
    </source>
</evidence>
<dbReference type="Proteomes" id="UP000674938">
    <property type="component" value="Unassembled WGS sequence"/>
</dbReference>
<evidence type="ECO:0000256" key="2">
    <source>
        <dbReference type="ARBA" id="ARBA00023125"/>
    </source>
</evidence>
<dbReference type="Gene3D" id="1.10.260.40">
    <property type="entry name" value="lambda repressor-like DNA-binding domains"/>
    <property type="match status" value="1"/>
</dbReference>
<evidence type="ECO:0000256" key="1">
    <source>
        <dbReference type="ARBA" id="ARBA00023015"/>
    </source>
</evidence>
<evidence type="ECO:0000259" key="4">
    <source>
        <dbReference type="PROSITE" id="PS50932"/>
    </source>
</evidence>
<feature type="domain" description="HTH lacI-type" evidence="4">
    <location>
        <begin position="1"/>
        <end position="49"/>
    </location>
</feature>
<dbReference type="InterPro" id="IPR010982">
    <property type="entry name" value="Lambda_DNA-bd_dom_sf"/>
</dbReference>
<dbReference type="Gene3D" id="3.40.50.2300">
    <property type="match status" value="2"/>
</dbReference>
<keyword evidence="1" id="KW-0805">Transcription regulation</keyword>
<dbReference type="CDD" id="cd01392">
    <property type="entry name" value="HTH_LacI"/>
    <property type="match status" value="1"/>
</dbReference>
<dbReference type="Pfam" id="PF00356">
    <property type="entry name" value="LacI"/>
    <property type="match status" value="1"/>
</dbReference>
<comment type="caution">
    <text evidence="5">The sequence shown here is derived from an EMBL/GenBank/DDBJ whole genome shotgun (WGS) entry which is preliminary data.</text>
</comment>
<dbReference type="Pfam" id="PF13377">
    <property type="entry name" value="Peripla_BP_3"/>
    <property type="match status" value="1"/>
</dbReference>
<reference evidence="5" key="1">
    <citation type="submission" date="2020-12" db="EMBL/GenBank/DDBJ databases">
        <title>Vagococcus allomyrinae sp. nov. and Enterococcus lavae sp. nov., isolated from the larvae of Allomyrina dichotoma.</title>
        <authorList>
            <person name="Lee S.D."/>
        </authorList>
    </citation>
    <scope>NUCLEOTIDE SEQUENCE</scope>
    <source>
        <strain evidence="5">BWB3-3</strain>
    </source>
</reference>
<dbReference type="GO" id="GO:0000976">
    <property type="term" value="F:transcription cis-regulatory region binding"/>
    <property type="evidence" value="ECO:0007669"/>
    <property type="project" value="TreeGrafter"/>
</dbReference>
<keyword evidence="6" id="KW-1185">Reference proteome</keyword>
<dbReference type="AlphaFoldDB" id="A0A940P2L0"/>
<protein>
    <submittedName>
        <fullName evidence="5">LacI family DNA-binding transcriptional regulator</fullName>
    </submittedName>
</protein>
<dbReference type="InterPro" id="IPR046335">
    <property type="entry name" value="LacI/GalR-like_sensor"/>
</dbReference>
<dbReference type="RefSeq" id="WP_209525186.1">
    <property type="nucleotide sequence ID" value="NZ_JAEEGA010000002.1"/>
</dbReference>
<dbReference type="PANTHER" id="PTHR30146:SF150">
    <property type="entry name" value="ARABINOSE METABOLISM TRANSCRIPTIONAL REPRESSOR"/>
    <property type="match status" value="1"/>
</dbReference>
<evidence type="ECO:0000313" key="6">
    <source>
        <dbReference type="Proteomes" id="UP000674938"/>
    </source>
</evidence>
<accession>A0A940P2L0</accession>
<dbReference type="SUPFAM" id="SSF47413">
    <property type="entry name" value="lambda repressor-like DNA-binding domains"/>
    <property type="match status" value="1"/>
</dbReference>
<keyword evidence="2 5" id="KW-0238">DNA-binding</keyword>
<dbReference type="EMBL" id="JAEEGA010000002">
    <property type="protein sequence ID" value="MBP1040294.1"/>
    <property type="molecule type" value="Genomic_DNA"/>
</dbReference>
<organism evidence="5 6">
    <name type="scientific">Vagococcus allomyrinae</name>
    <dbReference type="NCBI Taxonomy" id="2794353"/>
    <lineage>
        <taxon>Bacteria</taxon>
        <taxon>Bacillati</taxon>
        <taxon>Bacillota</taxon>
        <taxon>Bacilli</taxon>
        <taxon>Lactobacillales</taxon>
        <taxon>Enterococcaceae</taxon>
        <taxon>Vagococcus</taxon>
    </lineage>
</organism>
<name>A0A940P2L0_9ENTE</name>